<accession>A0A164J2V0</accession>
<dbReference type="AlphaFoldDB" id="A0A164J2V0"/>
<keyword evidence="2" id="KW-1185">Reference proteome</keyword>
<sequence length="236" mass="27029">MKLYRYESAGSGYMDSLYGNEGIELDEDIQTHIEMINSFKPQKRGHDSCGNTTYKAGREISSRFRYLYFCYDVICNYSTFAKDVAKLSVGHPNHEDFDRMSTEMTGFLSVFHGRTHVWDCQVIHNGKWKDGAAVSLGEEQEQVFAKLSRYGSVTKHMSPASRLDHLTEAIFYHNEEKEQGMVQSLVKRLMKANKKVAEYVKKLQNTLALLGLQEKDLPVILQQLQQSALEKKVSLI</sequence>
<proteinExistence type="predicted"/>
<organism evidence="1 2">
    <name type="scientific">Daphnia magna</name>
    <dbReference type="NCBI Taxonomy" id="35525"/>
    <lineage>
        <taxon>Eukaryota</taxon>
        <taxon>Metazoa</taxon>
        <taxon>Ecdysozoa</taxon>
        <taxon>Arthropoda</taxon>
        <taxon>Crustacea</taxon>
        <taxon>Branchiopoda</taxon>
        <taxon>Diplostraca</taxon>
        <taxon>Cladocera</taxon>
        <taxon>Anomopoda</taxon>
        <taxon>Daphniidae</taxon>
        <taxon>Daphnia</taxon>
    </lineage>
</organism>
<dbReference type="InterPro" id="IPR040521">
    <property type="entry name" value="KDZ"/>
</dbReference>
<evidence type="ECO:0000313" key="1">
    <source>
        <dbReference type="EMBL" id="KZS01903.1"/>
    </source>
</evidence>
<name>A0A164J2V0_9CRUS</name>
<reference evidence="1 2" key="1">
    <citation type="submission" date="2016-03" db="EMBL/GenBank/DDBJ databases">
        <title>EvidentialGene: Evidence-directed Construction of Genes on Genomes.</title>
        <authorList>
            <person name="Gilbert D.G."/>
            <person name="Choi J.-H."/>
            <person name="Mockaitis K."/>
            <person name="Colbourne J."/>
            <person name="Pfrender M."/>
        </authorList>
    </citation>
    <scope>NUCLEOTIDE SEQUENCE [LARGE SCALE GENOMIC DNA]</scope>
    <source>
        <strain evidence="1 2">Xinb3</strain>
        <tissue evidence="1">Complete organism</tissue>
    </source>
</reference>
<evidence type="ECO:0000313" key="2">
    <source>
        <dbReference type="Proteomes" id="UP000076858"/>
    </source>
</evidence>
<dbReference type="Pfam" id="PF18758">
    <property type="entry name" value="KDZ"/>
    <property type="match status" value="1"/>
</dbReference>
<dbReference type="PANTHER" id="PTHR33104:SF2">
    <property type="entry name" value="CXC3 LIKE CYSTEINE CLUSTER DOMAIN-CONTAINING PROTEIN"/>
    <property type="match status" value="1"/>
</dbReference>
<dbReference type="Proteomes" id="UP000076858">
    <property type="component" value="Unassembled WGS sequence"/>
</dbReference>
<dbReference type="PANTHER" id="PTHR33104">
    <property type="entry name" value="SI:DKEY-29D5.2"/>
    <property type="match status" value="1"/>
</dbReference>
<protein>
    <submittedName>
        <fullName evidence="1">Uncharacterized protein</fullName>
    </submittedName>
</protein>
<dbReference type="OrthoDB" id="5987030at2759"/>
<dbReference type="EMBL" id="LRGB01005886">
    <property type="protein sequence ID" value="KZS01903.1"/>
    <property type="molecule type" value="Genomic_DNA"/>
</dbReference>
<gene>
    <name evidence="1" type="ORF">APZ42_001288</name>
</gene>
<comment type="caution">
    <text evidence="1">The sequence shown here is derived from an EMBL/GenBank/DDBJ whole genome shotgun (WGS) entry which is preliminary data.</text>
</comment>